<dbReference type="Gene3D" id="1.10.8.500">
    <property type="entry name" value="HAMP domain in histidine kinase"/>
    <property type="match status" value="1"/>
</dbReference>
<evidence type="ECO:0000313" key="8">
    <source>
        <dbReference type="Proteomes" id="UP000677918"/>
    </source>
</evidence>
<dbReference type="GO" id="GO:0005886">
    <property type="term" value="C:plasma membrane"/>
    <property type="evidence" value="ECO:0007669"/>
    <property type="project" value="UniProtKB-SubCell"/>
</dbReference>
<dbReference type="PROSITE" id="PS50887">
    <property type="entry name" value="GGDEF"/>
    <property type="match status" value="1"/>
</dbReference>
<feature type="transmembrane region" description="Helical" evidence="4">
    <location>
        <begin position="21"/>
        <end position="43"/>
    </location>
</feature>
<dbReference type="FunFam" id="3.30.70.270:FF:000001">
    <property type="entry name" value="Diguanylate cyclase domain protein"/>
    <property type="match status" value="1"/>
</dbReference>
<dbReference type="NCBIfam" id="TIGR00254">
    <property type="entry name" value="GGDEF"/>
    <property type="match status" value="1"/>
</dbReference>
<dbReference type="GO" id="GO:0007165">
    <property type="term" value="P:signal transduction"/>
    <property type="evidence" value="ECO:0007669"/>
    <property type="project" value="InterPro"/>
</dbReference>
<evidence type="ECO:0000313" key="7">
    <source>
        <dbReference type="EMBL" id="GIQ71126.1"/>
    </source>
</evidence>
<dbReference type="InterPro" id="IPR000160">
    <property type="entry name" value="GGDEF_dom"/>
</dbReference>
<evidence type="ECO:0000259" key="6">
    <source>
        <dbReference type="PROSITE" id="PS50887"/>
    </source>
</evidence>
<dbReference type="Gene3D" id="3.30.450.20">
    <property type="entry name" value="PAS domain"/>
    <property type="match status" value="1"/>
</dbReference>
<keyword evidence="3 4" id="KW-0472">Membrane</keyword>
<dbReference type="InterPro" id="IPR003660">
    <property type="entry name" value="HAMP_dom"/>
</dbReference>
<feature type="transmembrane region" description="Helical" evidence="4">
    <location>
        <begin position="320"/>
        <end position="343"/>
    </location>
</feature>
<evidence type="ECO:0000259" key="5">
    <source>
        <dbReference type="PROSITE" id="PS50885"/>
    </source>
</evidence>
<dbReference type="Proteomes" id="UP000677918">
    <property type="component" value="Unassembled WGS sequence"/>
</dbReference>
<keyword evidence="8" id="KW-1185">Reference proteome</keyword>
<evidence type="ECO:0000256" key="1">
    <source>
        <dbReference type="ARBA" id="ARBA00004236"/>
    </source>
</evidence>
<organism evidence="7 8">
    <name type="scientific">Xylanibacillus composti</name>
    <dbReference type="NCBI Taxonomy" id="1572762"/>
    <lineage>
        <taxon>Bacteria</taxon>
        <taxon>Bacillati</taxon>
        <taxon>Bacillota</taxon>
        <taxon>Bacilli</taxon>
        <taxon>Bacillales</taxon>
        <taxon>Paenibacillaceae</taxon>
        <taxon>Xylanibacillus</taxon>
    </lineage>
</organism>
<protein>
    <recommendedName>
        <fullName evidence="9">Diguanylate cyclase (GGDEF)-like protein</fullName>
    </recommendedName>
</protein>
<dbReference type="CDD" id="cd06225">
    <property type="entry name" value="HAMP"/>
    <property type="match status" value="1"/>
</dbReference>
<dbReference type="CDD" id="cd01949">
    <property type="entry name" value="GGDEF"/>
    <property type="match status" value="1"/>
</dbReference>
<reference evidence="7" key="1">
    <citation type="submission" date="2021-04" db="EMBL/GenBank/DDBJ databases">
        <title>Draft genome sequence of Xylanibacillus composti strain K13.</title>
        <authorList>
            <person name="Uke A."/>
            <person name="Chhe C."/>
            <person name="Baramee S."/>
            <person name="Kosugi A."/>
        </authorList>
    </citation>
    <scope>NUCLEOTIDE SEQUENCE</scope>
    <source>
        <strain evidence="7">K13</strain>
    </source>
</reference>
<dbReference type="SUPFAM" id="SSF158472">
    <property type="entry name" value="HAMP domain-like"/>
    <property type="match status" value="1"/>
</dbReference>
<comment type="caution">
    <text evidence="7">The sequence shown here is derived from an EMBL/GenBank/DDBJ whole genome shotgun (WGS) entry which is preliminary data.</text>
</comment>
<dbReference type="AlphaFoldDB" id="A0A8J4H739"/>
<evidence type="ECO:0000256" key="2">
    <source>
        <dbReference type="ARBA" id="ARBA00022475"/>
    </source>
</evidence>
<dbReference type="Gene3D" id="3.30.70.270">
    <property type="match status" value="1"/>
</dbReference>
<dbReference type="PANTHER" id="PTHR46663">
    <property type="entry name" value="DIGUANYLATE CYCLASE DGCT-RELATED"/>
    <property type="match status" value="1"/>
</dbReference>
<dbReference type="CDD" id="cd18774">
    <property type="entry name" value="PDC2_HK_sensor"/>
    <property type="match status" value="1"/>
</dbReference>
<keyword evidence="4" id="KW-0812">Transmembrane</keyword>
<proteinExistence type="predicted"/>
<dbReference type="SMART" id="SM00267">
    <property type="entry name" value="GGDEF"/>
    <property type="match status" value="1"/>
</dbReference>
<evidence type="ECO:0000256" key="4">
    <source>
        <dbReference type="SAM" id="Phobius"/>
    </source>
</evidence>
<evidence type="ECO:0000256" key="3">
    <source>
        <dbReference type="ARBA" id="ARBA00023136"/>
    </source>
</evidence>
<dbReference type="InterPro" id="IPR052163">
    <property type="entry name" value="DGC-Regulatory_Protein"/>
</dbReference>
<sequence length="564" mass="63060">MKRPVNEWKTAIRGVLRRTSFRLTISLLISVIVIVSILSAFSYKQSVRIVEQETADAVLQTVERTGKHLEHMLREYASYLDMMVYDQELLNKLIVLSTPQDAAVYERTELELAQLLRSYTYGKPLGESITVFSLDYHHVVSTFPNNLIHPMMKSGNAERIRQIDWIHSLDAAEGPTVFLDAREEAFVSTNPQEAYFAVARKMSDPLNPSLSLGMILLEVSTAQLHAALDGSAQTGNSGYVILSEQGRIVDASEPALARGSLLDASILEEVMAGNGRGGTFTSSEWMDRDHYYVYYETDPAGWYVLSYYPREELLEPVRQLLWNFLWLAVVCSAVAAICVGYLVHRGVGIPLRHLHRVMREGEAGNIAVRTTDNPDNEIGDLGRAFNQMMEQITLAYHDTLTSLPNRRFLIEKIEQLIEEAQTSQHRFAVLFMDLDRFKDINDTLGHHAGDQLIQKIAKRLLTCMREGDTVARIAGDEFVALLPLRESDTQEAEQVAASIMQAVRRPCVILGQEILVTTSIGAAVYPKDAADAEGLLQAADRAMYEAKASGKDAVVAYRSTMDRA</sequence>
<dbReference type="SUPFAM" id="SSF55073">
    <property type="entry name" value="Nucleotide cyclase"/>
    <property type="match status" value="1"/>
</dbReference>
<dbReference type="Pfam" id="PF00990">
    <property type="entry name" value="GGDEF"/>
    <property type="match status" value="1"/>
</dbReference>
<evidence type="ECO:0008006" key="9">
    <source>
        <dbReference type="Google" id="ProtNLM"/>
    </source>
</evidence>
<dbReference type="InterPro" id="IPR029787">
    <property type="entry name" value="Nucleotide_cyclase"/>
</dbReference>
<dbReference type="EMBL" id="BOVK01000072">
    <property type="protein sequence ID" value="GIQ71126.1"/>
    <property type="molecule type" value="Genomic_DNA"/>
</dbReference>
<name>A0A8J4H739_9BACL</name>
<feature type="domain" description="GGDEF" evidence="6">
    <location>
        <begin position="425"/>
        <end position="559"/>
    </location>
</feature>
<dbReference type="InterPro" id="IPR043128">
    <property type="entry name" value="Rev_trsase/Diguanyl_cyclase"/>
</dbReference>
<keyword evidence="4" id="KW-1133">Transmembrane helix</keyword>
<keyword evidence="2" id="KW-1003">Cell membrane</keyword>
<dbReference type="RefSeq" id="WP_213413925.1">
    <property type="nucleotide sequence ID" value="NZ_BOVK01000072.1"/>
</dbReference>
<dbReference type="Pfam" id="PF00672">
    <property type="entry name" value="HAMP"/>
    <property type="match status" value="1"/>
</dbReference>
<comment type="subcellular location">
    <subcellularLocation>
        <location evidence="1">Cell membrane</location>
    </subcellularLocation>
</comment>
<gene>
    <name evidence="7" type="ORF">XYCOK13_39500</name>
</gene>
<dbReference type="SMART" id="SM00304">
    <property type="entry name" value="HAMP"/>
    <property type="match status" value="1"/>
</dbReference>
<dbReference type="PANTHER" id="PTHR46663:SF2">
    <property type="entry name" value="GGDEF DOMAIN-CONTAINING PROTEIN"/>
    <property type="match status" value="1"/>
</dbReference>
<dbReference type="PROSITE" id="PS50885">
    <property type="entry name" value="HAMP"/>
    <property type="match status" value="1"/>
</dbReference>
<accession>A0A8J4H739</accession>
<feature type="domain" description="HAMP" evidence="5">
    <location>
        <begin position="345"/>
        <end position="397"/>
    </location>
</feature>